<keyword evidence="1" id="KW-0285">Flavoprotein</keyword>
<dbReference type="SUPFAM" id="SSF51905">
    <property type="entry name" value="FAD/NAD(P)-binding domain"/>
    <property type="match status" value="1"/>
</dbReference>
<dbReference type="InterPro" id="IPR002938">
    <property type="entry name" value="FAD-bd"/>
</dbReference>
<dbReference type="PANTHER" id="PTHR46865">
    <property type="entry name" value="OXIDOREDUCTASE-RELATED"/>
    <property type="match status" value="1"/>
</dbReference>
<accession>A0A0L6VJ73</accession>
<evidence type="ECO:0000256" key="2">
    <source>
        <dbReference type="ARBA" id="ARBA00022827"/>
    </source>
</evidence>
<dbReference type="Gene3D" id="3.30.9.10">
    <property type="entry name" value="D-Amino Acid Oxidase, subunit A, domain 2"/>
    <property type="match status" value="1"/>
</dbReference>
<evidence type="ECO:0000256" key="3">
    <source>
        <dbReference type="ARBA" id="ARBA00023002"/>
    </source>
</evidence>
<dbReference type="VEuPathDB" id="FungiDB:VP01_1504g4"/>
<feature type="transmembrane region" description="Helical" evidence="4">
    <location>
        <begin position="12"/>
        <end position="31"/>
    </location>
</feature>
<gene>
    <name evidence="6" type="ORF">VP01_1504g4</name>
</gene>
<keyword evidence="3" id="KW-0560">Oxidoreductase</keyword>
<dbReference type="PANTHER" id="PTHR46865:SF2">
    <property type="entry name" value="MONOOXYGENASE"/>
    <property type="match status" value="1"/>
</dbReference>
<dbReference type="EMBL" id="LAVV01005609">
    <property type="protein sequence ID" value="KNZ60759.1"/>
    <property type="molecule type" value="Genomic_DNA"/>
</dbReference>
<dbReference type="InterPro" id="IPR036188">
    <property type="entry name" value="FAD/NAD-bd_sf"/>
</dbReference>
<feature type="domain" description="FAD-binding" evidence="5">
    <location>
        <begin position="13"/>
        <end position="350"/>
    </location>
</feature>
<keyword evidence="2" id="KW-0274">FAD</keyword>
<organism evidence="6 7">
    <name type="scientific">Puccinia sorghi</name>
    <dbReference type="NCBI Taxonomy" id="27349"/>
    <lineage>
        <taxon>Eukaryota</taxon>
        <taxon>Fungi</taxon>
        <taxon>Dikarya</taxon>
        <taxon>Basidiomycota</taxon>
        <taxon>Pucciniomycotina</taxon>
        <taxon>Pucciniomycetes</taxon>
        <taxon>Pucciniales</taxon>
        <taxon>Pucciniaceae</taxon>
        <taxon>Puccinia</taxon>
    </lineage>
</organism>
<dbReference type="AlphaFoldDB" id="A0A0L6VJ73"/>
<dbReference type="Gene3D" id="3.50.50.60">
    <property type="entry name" value="FAD/NAD(P)-binding domain"/>
    <property type="match status" value="1"/>
</dbReference>
<evidence type="ECO:0000313" key="7">
    <source>
        <dbReference type="Proteomes" id="UP000037035"/>
    </source>
</evidence>
<protein>
    <recommendedName>
        <fullName evidence="5">FAD-binding domain-containing protein</fullName>
    </recommendedName>
</protein>
<dbReference type="GO" id="GO:0071949">
    <property type="term" value="F:FAD binding"/>
    <property type="evidence" value="ECO:0007669"/>
    <property type="project" value="InterPro"/>
</dbReference>
<evidence type="ECO:0000256" key="1">
    <source>
        <dbReference type="ARBA" id="ARBA00022630"/>
    </source>
</evidence>
<evidence type="ECO:0000256" key="4">
    <source>
        <dbReference type="SAM" id="Phobius"/>
    </source>
</evidence>
<dbReference type="OrthoDB" id="655030at2759"/>
<keyword evidence="4" id="KW-0812">Transmembrane</keyword>
<keyword evidence="4" id="KW-0472">Membrane</keyword>
<keyword evidence="7" id="KW-1185">Reference proteome</keyword>
<dbReference type="InterPro" id="IPR051704">
    <property type="entry name" value="FAD_aromatic-hydroxylase"/>
</dbReference>
<sequence>MSDFNPPPQKNLRVLISGAGIGGLVAAYWLAKAGASVSVLERADALRTEGHIIGIREQALRIIEYMGLGEALRGQNSGELGLKLVDVMNRALVTFPVNDPDKGFTTRLQVRRGELVAALYEVTKDKVRFIFGNSVETVEEVDDSLLVTLVDRESQPLHVDVLLVAEGRNSRTRAKIFNEDVHTPLLRLGVRAAIFSFKSNEKWARCYHTPNSQALLVRPDRLGMAHVIAAYRASSDQLMADRKMTQDQQRQLFIRRFQGTGWESDKIMKTLSKTEHLHIQELAQVRCKTWSKGRVALVGDSAHCPSPIGGMGTAAAIVGGYNLAAELVKNPKDPQAAFNAYEASLRPWIEAIQKPAPLVAKLGLPETRFGICCFHFLFSVPLCVLRVITTILRLLGIARPDRFPNTPSPSVFSFKSLGNFKVE</sequence>
<keyword evidence="4" id="KW-1133">Transmembrane helix</keyword>
<evidence type="ECO:0000313" key="6">
    <source>
        <dbReference type="EMBL" id="KNZ60759.1"/>
    </source>
</evidence>
<dbReference type="Proteomes" id="UP000037035">
    <property type="component" value="Unassembled WGS sequence"/>
</dbReference>
<name>A0A0L6VJ73_9BASI</name>
<comment type="caution">
    <text evidence="6">The sequence shown here is derived from an EMBL/GenBank/DDBJ whole genome shotgun (WGS) entry which is preliminary data.</text>
</comment>
<reference evidence="6 7" key="1">
    <citation type="submission" date="2015-08" db="EMBL/GenBank/DDBJ databases">
        <title>Next Generation Sequencing and Analysis of the Genome of Puccinia sorghi L Schw, the Causal Agent of Maize Common Rust.</title>
        <authorList>
            <person name="Rochi L."/>
            <person name="Burguener G."/>
            <person name="Darino M."/>
            <person name="Turjanski A."/>
            <person name="Kreff E."/>
            <person name="Dieguez M.J."/>
            <person name="Sacco F."/>
        </authorList>
    </citation>
    <scope>NUCLEOTIDE SEQUENCE [LARGE SCALE GENOMIC DNA]</scope>
    <source>
        <strain evidence="6 7">RO10H11247</strain>
    </source>
</reference>
<proteinExistence type="predicted"/>
<dbReference type="PRINTS" id="PR00420">
    <property type="entry name" value="RNGMNOXGNASE"/>
</dbReference>
<dbReference type="STRING" id="27349.A0A0L6VJ73"/>
<dbReference type="Pfam" id="PF01494">
    <property type="entry name" value="FAD_binding_3"/>
    <property type="match status" value="1"/>
</dbReference>
<evidence type="ECO:0000259" key="5">
    <source>
        <dbReference type="Pfam" id="PF01494"/>
    </source>
</evidence>
<dbReference type="GO" id="GO:0016491">
    <property type="term" value="F:oxidoreductase activity"/>
    <property type="evidence" value="ECO:0007669"/>
    <property type="project" value="UniProtKB-KW"/>
</dbReference>